<proteinExistence type="inferred from homology"/>
<dbReference type="GO" id="GO:0055085">
    <property type="term" value="P:transmembrane transport"/>
    <property type="evidence" value="ECO:0007669"/>
    <property type="project" value="TreeGrafter"/>
</dbReference>
<evidence type="ECO:0008006" key="9">
    <source>
        <dbReference type="Google" id="ProtNLM"/>
    </source>
</evidence>
<organism evidence="7 8">
    <name type="scientific">Salinisphaera orenii YIM 95161</name>
    <dbReference type="NCBI Taxonomy" id="1051139"/>
    <lineage>
        <taxon>Bacteria</taxon>
        <taxon>Pseudomonadati</taxon>
        <taxon>Pseudomonadota</taxon>
        <taxon>Gammaproteobacteria</taxon>
        <taxon>Salinisphaerales</taxon>
        <taxon>Salinisphaeraceae</taxon>
        <taxon>Salinisphaera</taxon>
    </lineage>
</organism>
<evidence type="ECO:0000313" key="8">
    <source>
        <dbReference type="Proteomes" id="UP000285123"/>
    </source>
</evidence>
<feature type="transmembrane region" description="Helical" evidence="6">
    <location>
        <begin position="40"/>
        <end position="57"/>
    </location>
</feature>
<gene>
    <name evidence="7" type="ORF">SAHL_11350</name>
</gene>
<comment type="subcellular location">
    <subcellularLocation>
        <location evidence="1">Membrane</location>
        <topology evidence="1">Multi-pass membrane protein</topology>
    </subcellularLocation>
</comment>
<feature type="transmembrane region" description="Helical" evidence="6">
    <location>
        <begin position="6"/>
        <end position="33"/>
    </location>
</feature>
<evidence type="ECO:0000256" key="4">
    <source>
        <dbReference type="ARBA" id="ARBA00022989"/>
    </source>
</evidence>
<name>A0A423PPD4_9GAMM</name>
<dbReference type="AlphaFoldDB" id="A0A423PPD4"/>
<dbReference type="PANTHER" id="PTHR21716:SF16">
    <property type="entry name" value="BLL1467 PROTEIN"/>
    <property type="match status" value="1"/>
</dbReference>
<evidence type="ECO:0000256" key="2">
    <source>
        <dbReference type="ARBA" id="ARBA00009773"/>
    </source>
</evidence>
<feature type="non-terminal residue" evidence="7">
    <location>
        <position position="1"/>
    </location>
</feature>
<evidence type="ECO:0000256" key="3">
    <source>
        <dbReference type="ARBA" id="ARBA00022692"/>
    </source>
</evidence>
<sequence>GLPNPVLIGVGAFLLNFVPYVGALVGAMATAAITLLTFDWYGWAMIAGGTYVLINSIEGQLVTPYFVGRSLRLNTVVVFLAVSFWAWLWSIVGMVVALPLLVAIKTICDHVDGLGNVSTFLSERHAEDRPNNGSDTEP</sequence>
<comment type="similarity">
    <text evidence="2">Belongs to the autoinducer-2 exporter (AI-2E) (TC 2.A.86) family.</text>
</comment>
<accession>A0A423PPD4</accession>
<evidence type="ECO:0000313" key="7">
    <source>
        <dbReference type="EMBL" id="ROO27486.1"/>
    </source>
</evidence>
<evidence type="ECO:0000256" key="6">
    <source>
        <dbReference type="SAM" id="Phobius"/>
    </source>
</evidence>
<dbReference type="Pfam" id="PF01594">
    <property type="entry name" value="AI-2E_transport"/>
    <property type="match status" value="1"/>
</dbReference>
<dbReference type="OrthoDB" id="9799225at2"/>
<keyword evidence="5 6" id="KW-0472">Membrane</keyword>
<dbReference type="Proteomes" id="UP000285123">
    <property type="component" value="Unassembled WGS sequence"/>
</dbReference>
<dbReference type="GO" id="GO:0016020">
    <property type="term" value="C:membrane"/>
    <property type="evidence" value="ECO:0007669"/>
    <property type="project" value="UniProtKB-SubCell"/>
</dbReference>
<evidence type="ECO:0000256" key="1">
    <source>
        <dbReference type="ARBA" id="ARBA00004141"/>
    </source>
</evidence>
<protein>
    <recommendedName>
        <fullName evidence="9">AI-2E family transporter</fullName>
    </recommendedName>
</protein>
<dbReference type="RefSeq" id="WP_123591524.1">
    <property type="nucleotide sequence ID" value="NZ_AYKF01000092.1"/>
</dbReference>
<evidence type="ECO:0000256" key="5">
    <source>
        <dbReference type="ARBA" id="ARBA00023136"/>
    </source>
</evidence>
<keyword evidence="4 6" id="KW-1133">Transmembrane helix</keyword>
<dbReference type="PANTHER" id="PTHR21716">
    <property type="entry name" value="TRANSMEMBRANE PROTEIN"/>
    <property type="match status" value="1"/>
</dbReference>
<keyword evidence="3 6" id="KW-0812">Transmembrane</keyword>
<dbReference type="InterPro" id="IPR002549">
    <property type="entry name" value="AI-2E-like"/>
</dbReference>
<dbReference type="EMBL" id="AYKF01000092">
    <property type="protein sequence ID" value="ROO27486.1"/>
    <property type="molecule type" value="Genomic_DNA"/>
</dbReference>
<feature type="transmembrane region" description="Helical" evidence="6">
    <location>
        <begin position="77"/>
        <end position="104"/>
    </location>
</feature>
<comment type="caution">
    <text evidence="7">The sequence shown here is derived from an EMBL/GenBank/DDBJ whole genome shotgun (WGS) entry which is preliminary data.</text>
</comment>
<reference evidence="7 8" key="1">
    <citation type="submission" date="2013-10" db="EMBL/GenBank/DDBJ databases">
        <title>Salinisphaera halophila YIM 95161 Genome Sequencing.</title>
        <authorList>
            <person name="Lai Q."/>
            <person name="Li C."/>
            <person name="Shao Z."/>
        </authorList>
    </citation>
    <scope>NUCLEOTIDE SEQUENCE [LARGE SCALE GENOMIC DNA]</scope>
    <source>
        <strain evidence="7 8">YIM 95161</strain>
    </source>
</reference>